<dbReference type="OrthoDB" id="10476939at2759"/>
<accession>A0A9N9K4Z7</accession>
<keyword evidence="2" id="KW-1185">Reference proteome</keyword>
<feature type="non-terminal residue" evidence="1">
    <location>
        <position position="1"/>
    </location>
</feature>
<name>A0A9N9K4Z7_9GLOM</name>
<dbReference type="EMBL" id="CAJVPY010043082">
    <property type="protein sequence ID" value="CAG8807895.1"/>
    <property type="molecule type" value="Genomic_DNA"/>
</dbReference>
<proteinExistence type="predicted"/>
<evidence type="ECO:0000313" key="1">
    <source>
        <dbReference type="EMBL" id="CAG8807895.1"/>
    </source>
</evidence>
<reference evidence="1" key="1">
    <citation type="submission" date="2021-06" db="EMBL/GenBank/DDBJ databases">
        <authorList>
            <person name="Kallberg Y."/>
            <person name="Tangrot J."/>
            <person name="Rosling A."/>
        </authorList>
    </citation>
    <scope>NUCLEOTIDE SEQUENCE</scope>
    <source>
        <strain evidence="1">MA453B</strain>
    </source>
</reference>
<gene>
    <name evidence="1" type="ORF">DERYTH_LOCUS24771</name>
</gene>
<protein>
    <submittedName>
        <fullName evidence="1">9909_t:CDS:1</fullName>
    </submittedName>
</protein>
<evidence type="ECO:0000313" key="2">
    <source>
        <dbReference type="Proteomes" id="UP000789405"/>
    </source>
</evidence>
<dbReference type="AlphaFoldDB" id="A0A9N9K4Z7"/>
<organism evidence="1 2">
    <name type="scientific">Dentiscutata erythropus</name>
    <dbReference type="NCBI Taxonomy" id="1348616"/>
    <lineage>
        <taxon>Eukaryota</taxon>
        <taxon>Fungi</taxon>
        <taxon>Fungi incertae sedis</taxon>
        <taxon>Mucoromycota</taxon>
        <taxon>Glomeromycotina</taxon>
        <taxon>Glomeromycetes</taxon>
        <taxon>Diversisporales</taxon>
        <taxon>Gigasporaceae</taxon>
        <taxon>Dentiscutata</taxon>
    </lineage>
</organism>
<feature type="non-terminal residue" evidence="1">
    <location>
        <position position="90"/>
    </location>
</feature>
<comment type="caution">
    <text evidence="1">The sequence shown here is derived from an EMBL/GenBank/DDBJ whole genome shotgun (WGS) entry which is preliminary data.</text>
</comment>
<dbReference type="Proteomes" id="UP000789405">
    <property type="component" value="Unassembled WGS sequence"/>
</dbReference>
<sequence length="90" mass="10444">KIDSYDSGTLLIGVNGGSNVLYYYSEIHIIFTNSTNSTNNLLDTKYPIYINQFNVLERYFLFLVNEHRGEIGQLANYSWIVIDWSRNILS</sequence>